<dbReference type="AlphaFoldDB" id="F9S0X8"/>
<dbReference type="EMBL" id="AFWF01000092">
    <property type="protein sequence ID" value="EGU42961.1"/>
    <property type="molecule type" value="Genomic_DNA"/>
</dbReference>
<dbReference type="RefSeq" id="WP_006711748.1">
    <property type="nucleotide sequence ID" value="NZ_AFWF01000092.1"/>
</dbReference>
<evidence type="ECO:0000313" key="2">
    <source>
        <dbReference type="Proteomes" id="UP000004605"/>
    </source>
</evidence>
<keyword evidence="2" id="KW-1185">Reference proteome</keyword>
<reference evidence="1 2" key="1">
    <citation type="journal article" date="2012" name="Int. J. Syst. Evol. Microbiol.">
        <title>Vibrio caribbeanicus sp. nov., isolated from the marine sponge Scleritoderma cyanea.</title>
        <authorList>
            <person name="Hoffmann M."/>
            <person name="Monday S.R."/>
            <person name="Allard M.W."/>
            <person name="Strain E.A."/>
            <person name="Whittaker P."/>
            <person name="Naum M."/>
            <person name="McCarthy P.J."/>
            <person name="Lopez J.V."/>
            <person name="Fischer M."/>
            <person name="Brown E.W."/>
        </authorList>
    </citation>
    <scope>NUCLEOTIDE SEQUENCE [LARGE SCALE GENOMIC DNA]</scope>
    <source>
        <strain evidence="1 2">ATCC 700023</strain>
    </source>
</reference>
<evidence type="ECO:0000313" key="1">
    <source>
        <dbReference type="EMBL" id="EGU42961.1"/>
    </source>
</evidence>
<name>F9S0X8_9VIBR</name>
<proteinExistence type="predicted"/>
<protein>
    <submittedName>
        <fullName evidence="1">Uncharacterized protein</fullName>
    </submittedName>
</protein>
<dbReference type="Proteomes" id="UP000004605">
    <property type="component" value="Unassembled WGS sequence"/>
</dbReference>
<dbReference type="OrthoDB" id="9858827at2"/>
<gene>
    <name evidence="1" type="ORF">VII00023_02884</name>
</gene>
<comment type="caution">
    <text evidence="1">The sequence shown here is derived from an EMBL/GenBank/DDBJ whole genome shotgun (WGS) entry which is preliminary data.</text>
</comment>
<organism evidence="1 2">
    <name type="scientific">Vibrio ichthyoenteri ATCC 700023</name>
    <dbReference type="NCBI Taxonomy" id="870968"/>
    <lineage>
        <taxon>Bacteria</taxon>
        <taxon>Pseudomonadati</taxon>
        <taxon>Pseudomonadota</taxon>
        <taxon>Gammaproteobacteria</taxon>
        <taxon>Vibrionales</taxon>
        <taxon>Vibrionaceae</taxon>
        <taxon>Vibrio</taxon>
    </lineage>
</organism>
<sequence>MLIVQFMTAAEYSRISKMGVKQIKARMDLGEIPEVTNLRHGSVRYVDCVNLTDRMLRGELVFSDLSQEGNQ</sequence>
<accession>F9S0X8</accession>